<feature type="compositionally biased region" description="Basic and acidic residues" evidence="1">
    <location>
        <begin position="399"/>
        <end position="415"/>
    </location>
</feature>
<organism evidence="2 3">
    <name type="scientific">Aspergillus tanneri</name>
    <dbReference type="NCBI Taxonomy" id="1220188"/>
    <lineage>
        <taxon>Eukaryota</taxon>
        <taxon>Fungi</taxon>
        <taxon>Dikarya</taxon>
        <taxon>Ascomycota</taxon>
        <taxon>Pezizomycotina</taxon>
        <taxon>Eurotiomycetes</taxon>
        <taxon>Eurotiomycetidae</taxon>
        <taxon>Eurotiales</taxon>
        <taxon>Aspergillaceae</taxon>
        <taxon>Aspergillus</taxon>
        <taxon>Aspergillus subgen. Circumdati</taxon>
    </lineage>
</organism>
<sequence length="537" mass="58933">MLQNQNLTTTNNGQGPSSSGCTPTYAQQNPTSAESLTSPPPQISVTKRNQRHQRELNSDGKSIHLVDMNIPRALASPSSSPHALSQNQSFDENVRTNKGESRNTPHLHQDFSNLEATKMPSCEGQGTYLGVLPMKDASSSYSRGTSFSSNFQGYHWEPKVFNHSLSHPERAFMGSGNDVQSNRKPSPRPQEMHIAQPSETTAPECGRTSMANVQKSKFIEQFGSDRSLSSPALGAGGSIQESLVSPRQMSVGWMSGGRRLGYGYTLVPADEADGRPSHGNLGEPVVGDNKQGTEVVSDSHDKQRTETTSKISLRIGDSTYDISSIIHRLNPRHRSGAATSVEATNQSDTASCDSVTSSLWEKLGYRKKGRNDQETETDKKPPWSHFCGVGLEQTLEEPSISRRDASGNVDGEERGRMGLNHARSIWAKGRSMTELAREVEAKMAISAEQNSIALRNGTRVVKYKIRDLRKRCQKADDDHPIFAVDRKDSFGTSQERASTPDKHIIDREEPEGSGSDDVADNLADTFHEFPEIQPVPE</sequence>
<feature type="compositionally biased region" description="Basic and acidic residues" evidence="1">
    <location>
        <begin position="370"/>
        <end position="381"/>
    </location>
</feature>
<feature type="compositionally biased region" description="Low complexity" evidence="1">
    <location>
        <begin position="1"/>
        <end position="15"/>
    </location>
</feature>
<feature type="region of interest" description="Disordered" evidence="1">
    <location>
        <begin position="1"/>
        <end position="107"/>
    </location>
</feature>
<proteinExistence type="predicted"/>
<dbReference type="RefSeq" id="XP_033428466.1">
    <property type="nucleotide sequence ID" value="XM_033569660.1"/>
</dbReference>
<feature type="compositionally biased region" description="Basic and acidic residues" evidence="1">
    <location>
        <begin position="297"/>
        <end position="307"/>
    </location>
</feature>
<protein>
    <submittedName>
        <fullName evidence="2">Uncharacterized protein</fullName>
    </submittedName>
</protein>
<name>A0A5M9MPX8_9EURO</name>
<feature type="region of interest" description="Disordered" evidence="1">
    <location>
        <begin position="366"/>
        <end position="415"/>
    </location>
</feature>
<feature type="compositionally biased region" description="Low complexity" evidence="1">
    <location>
        <begin position="73"/>
        <end position="85"/>
    </location>
</feature>
<feature type="region of interest" description="Disordered" evidence="1">
    <location>
        <begin position="168"/>
        <end position="205"/>
    </location>
</feature>
<reference evidence="2 3" key="1">
    <citation type="submission" date="2019-08" db="EMBL/GenBank/DDBJ databases">
        <title>The genome sequence of a newly discovered highly antifungal drug resistant Aspergillus species, Aspergillus tanneri NIH 1004.</title>
        <authorList>
            <person name="Mounaud S."/>
            <person name="Singh I."/>
            <person name="Joardar V."/>
            <person name="Pakala S."/>
            <person name="Pakala S."/>
            <person name="Venepally P."/>
            <person name="Chung J.K."/>
            <person name="Losada L."/>
            <person name="Nierman W.C."/>
        </authorList>
    </citation>
    <scope>NUCLEOTIDE SEQUENCE [LARGE SCALE GENOMIC DNA]</scope>
    <source>
        <strain evidence="2 3">NIH1004</strain>
    </source>
</reference>
<dbReference type="AlphaFoldDB" id="A0A5M9MPX8"/>
<feature type="compositionally biased region" description="Basic and acidic residues" evidence="1">
    <location>
        <begin position="498"/>
        <end position="507"/>
    </location>
</feature>
<feature type="compositionally biased region" description="Basic and acidic residues" evidence="1">
    <location>
        <begin position="92"/>
        <end position="107"/>
    </location>
</feature>
<feature type="region of interest" description="Disordered" evidence="1">
    <location>
        <begin position="485"/>
        <end position="537"/>
    </location>
</feature>
<comment type="caution">
    <text evidence="2">The sequence shown here is derived from an EMBL/GenBank/DDBJ whole genome shotgun (WGS) entry which is preliminary data.</text>
</comment>
<feature type="compositionally biased region" description="Basic and acidic residues" evidence="1">
    <location>
        <begin position="52"/>
        <end position="64"/>
    </location>
</feature>
<evidence type="ECO:0000256" key="1">
    <source>
        <dbReference type="SAM" id="MobiDB-lite"/>
    </source>
</evidence>
<accession>A0A5M9MPX8</accession>
<feature type="compositionally biased region" description="Polar residues" evidence="1">
    <location>
        <begin position="16"/>
        <end position="47"/>
    </location>
</feature>
<gene>
    <name evidence="2" type="ORF">ATNIH1004_005000</name>
</gene>
<evidence type="ECO:0000313" key="2">
    <source>
        <dbReference type="EMBL" id="KAA8649105.1"/>
    </source>
</evidence>
<dbReference type="GeneID" id="54327702"/>
<dbReference type="OrthoDB" id="4226789at2759"/>
<dbReference type="EMBL" id="QUQM01000003">
    <property type="protein sequence ID" value="KAA8649105.1"/>
    <property type="molecule type" value="Genomic_DNA"/>
</dbReference>
<dbReference type="Proteomes" id="UP000324241">
    <property type="component" value="Unassembled WGS sequence"/>
</dbReference>
<evidence type="ECO:0000313" key="3">
    <source>
        <dbReference type="Proteomes" id="UP000324241"/>
    </source>
</evidence>
<feature type="region of interest" description="Disordered" evidence="1">
    <location>
        <begin position="280"/>
        <end position="308"/>
    </location>
</feature>
<dbReference type="VEuPathDB" id="FungiDB:EYZ11_000672"/>